<evidence type="ECO:0000256" key="5">
    <source>
        <dbReference type="ARBA" id="ARBA00033164"/>
    </source>
</evidence>
<evidence type="ECO:0000256" key="3">
    <source>
        <dbReference type="ARBA" id="ARBA00023235"/>
    </source>
</evidence>
<accession>A0A6L5YUJ7</accession>
<evidence type="ECO:0000313" key="8">
    <source>
        <dbReference type="Proteomes" id="UP000474024"/>
    </source>
</evidence>
<dbReference type="Proteomes" id="UP000474024">
    <property type="component" value="Unassembled WGS sequence"/>
</dbReference>
<dbReference type="InterPro" id="IPR020103">
    <property type="entry name" value="PsdUridine_synth_cat_dom_sf"/>
</dbReference>
<dbReference type="Gene3D" id="3.30.2350.10">
    <property type="entry name" value="Pseudouridine synthase"/>
    <property type="match status" value="1"/>
</dbReference>
<reference evidence="7 8" key="1">
    <citation type="submission" date="2019-08" db="EMBL/GenBank/DDBJ databases">
        <title>In-depth cultivation of the pig gut microbiome towards novel bacterial diversity and tailored functional studies.</title>
        <authorList>
            <person name="Wylensek D."/>
            <person name="Hitch T.C.A."/>
            <person name="Clavel T."/>
        </authorList>
    </citation>
    <scope>NUCLEOTIDE SEQUENCE [LARGE SCALE GENOMIC DNA]</scope>
    <source>
        <strain evidence="7 8">MUC/MUC-530-WT-4D</strain>
    </source>
</reference>
<comment type="catalytic activity">
    <reaction evidence="1">
        <text>a uridine in RNA = a pseudouridine in RNA</text>
        <dbReference type="Rhea" id="RHEA:48348"/>
        <dbReference type="Rhea" id="RHEA-COMP:12068"/>
        <dbReference type="Rhea" id="RHEA-COMP:12069"/>
        <dbReference type="ChEBI" id="CHEBI:65314"/>
        <dbReference type="ChEBI" id="CHEBI:65315"/>
    </reaction>
</comment>
<keyword evidence="8" id="KW-1185">Reference proteome</keyword>
<dbReference type="GO" id="GO:0006396">
    <property type="term" value="P:RNA processing"/>
    <property type="evidence" value="ECO:0007669"/>
    <property type="project" value="UniProtKB-ARBA"/>
</dbReference>
<evidence type="ECO:0000313" key="7">
    <source>
        <dbReference type="EMBL" id="MST75391.1"/>
    </source>
</evidence>
<evidence type="ECO:0000256" key="1">
    <source>
        <dbReference type="ARBA" id="ARBA00000073"/>
    </source>
</evidence>
<gene>
    <name evidence="7" type="ORF">FYJ75_10235</name>
</gene>
<evidence type="ECO:0000256" key="4">
    <source>
        <dbReference type="ARBA" id="ARBA00031870"/>
    </source>
</evidence>
<dbReference type="GO" id="GO:0003723">
    <property type="term" value="F:RNA binding"/>
    <property type="evidence" value="ECO:0007669"/>
    <property type="project" value="InterPro"/>
</dbReference>
<dbReference type="EMBL" id="VUNI01000018">
    <property type="protein sequence ID" value="MST75391.1"/>
    <property type="molecule type" value="Genomic_DNA"/>
</dbReference>
<dbReference type="GO" id="GO:0009982">
    <property type="term" value="F:pseudouridine synthase activity"/>
    <property type="evidence" value="ECO:0007669"/>
    <property type="project" value="InterPro"/>
</dbReference>
<dbReference type="SUPFAM" id="SSF55120">
    <property type="entry name" value="Pseudouridine synthase"/>
    <property type="match status" value="1"/>
</dbReference>
<name>A0A6L5YUJ7_9FIRM</name>
<dbReference type="InterPro" id="IPR050188">
    <property type="entry name" value="RluA_PseudoU_synthase"/>
</dbReference>
<dbReference type="GO" id="GO:0140098">
    <property type="term" value="F:catalytic activity, acting on RNA"/>
    <property type="evidence" value="ECO:0007669"/>
    <property type="project" value="UniProtKB-ARBA"/>
</dbReference>
<dbReference type="PANTHER" id="PTHR21600">
    <property type="entry name" value="MITOCHONDRIAL RNA PSEUDOURIDINE SYNTHASE"/>
    <property type="match status" value="1"/>
</dbReference>
<sequence length="225" mass="24919">MELQVIYEDDSVLVVYKPAGIATQTGRVGQKDMESILRNYLAAKGEAPYIGVVHRLDQPVEGVMVFAKNPKAAAALSAQVQSRAIGKNYYAVTEQIPESTEGTLTDYLLFQRKKNMSIVTGAENKDAKKAELSYVMLAQTSCHALLDVGLKTGRHHQIRVQMAHMGSPLIGDGKYGHTANGRTANLALCSYRIAFDHPVSGRREEFQIVPKGKSFEEFREFWLNS</sequence>
<dbReference type="PANTHER" id="PTHR21600:SF83">
    <property type="entry name" value="PSEUDOURIDYLATE SYNTHASE RPUSD4, MITOCHONDRIAL"/>
    <property type="match status" value="1"/>
</dbReference>
<dbReference type="CDD" id="cd02869">
    <property type="entry name" value="PseudoU_synth_RluA_like"/>
    <property type="match status" value="1"/>
</dbReference>
<keyword evidence="3" id="KW-0413">Isomerase</keyword>
<proteinExistence type="inferred from homology"/>
<dbReference type="GO" id="GO:0001522">
    <property type="term" value="P:pseudouridine synthesis"/>
    <property type="evidence" value="ECO:0007669"/>
    <property type="project" value="InterPro"/>
</dbReference>
<organism evidence="7 8">
    <name type="scientific">Roseburia porci</name>
    <dbReference type="NCBI Taxonomy" id="2605790"/>
    <lineage>
        <taxon>Bacteria</taxon>
        <taxon>Bacillati</taxon>
        <taxon>Bacillota</taxon>
        <taxon>Clostridia</taxon>
        <taxon>Lachnospirales</taxon>
        <taxon>Lachnospiraceae</taxon>
        <taxon>Roseburia</taxon>
    </lineage>
</organism>
<comment type="similarity">
    <text evidence="2">Belongs to the pseudouridine synthase RluA family.</text>
</comment>
<dbReference type="InterPro" id="IPR006145">
    <property type="entry name" value="PsdUridine_synth_RsuA/RluA"/>
</dbReference>
<dbReference type="Pfam" id="PF00849">
    <property type="entry name" value="PseudoU_synth_2"/>
    <property type="match status" value="1"/>
</dbReference>
<protein>
    <recommendedName>
        <fullName evidence="4">RNA pseudouridylate synthase</fullName>
    </recommendedName>
    <alternativeName>
        <fullName evidence="5">RNA-uridine isomerase</fullName>
    </alternativeName>
</protein>
<evidence type="ECO:0000256" key="2">
    <source>
        <dbReference type="ARBA" id="ARBA00010876"/>
    </source>
</evidence>
<evidence type="ECO:0000259" key="6">
    <source>
        <dbReference type="Pfam" id="PF00849"/>
    </source>
</evidence>
<comment type="caution">
    <text evidence="7">The sequence shown here is derived from an EMBL/GenBank/DDBJ whole genome shotgun (WGS) entry which is preliminary data.</text>
</comment>
<feature type="domain" description="Pseudouridine synthase RsuA/RluA-like" evidence="6">
    <location>
        <begin position="12"/>
        <end position="164"/>
    </location>
</feature>
<dbReference type="AlphaFoldDB" id="A0A6L5YUJ7"/>